<proteinExistence type="predicted"/>
<dbReference type="RefSeq" id="WP_011795060.1">
    <property type="nucleotide sequence ID" value="NZ_CP023687.1"/>
</dbReference>
<name>A0ABY9AU17_PARCI</name>
<gene>
    <name evidence="2" type="ORF">QRO08_07580</name>
</gene>
<keyword evidence="3" id="KW-1185">Reference proteome</keyword>
<accession>A0ABY9AU17</accession>
<organism evidence="2 3">
    <name type="scientific">Paracidovorax citrulli</name>
    <name type="common">Acidovorax citrulli</name>
    <dbReference type="NCBI Taxonomy" id="80869"/>
    <lineage>
        <taxon>Bacteria</taxon>
        <taxon>Pseudomonadati</taxon>
        <taxon>Pseudomonadota</taxon>
        <taxon>Betaproteobacteria</taxon>
        <taxon>Burkholderiales</taxon>
        <taxon>Comamonadaceae</taxon>
        <taxon>Paracidovorax</taxon>
    </lineage>
</organism>
<evidence type="ECO:0000256" key="1">
    <source>
        <dbReference type="SAM" id="MobiDB-lite"/>
    </source>
</evidence>
<evidence type="ECO:0000313" key="2">
    <source>
        <dbReference type="EMBL" id="WIY50415.1"/>
    </source>
</evidence>
<reference evidence="2 3" key="1">
    <citation type="submission" date="2023-06" db="EMBL/GenBank/DDBJ databases">
        <authorList>
            <person name="Ham H."/>
            <person name="Park D.S."/>
        </authorList>
    </citation>
    <scope>NUCLEOTIDE SEQUENCE [LARGE SCALE GENOMIC DNA]</scope>
    <source>
        <strain evidence="2 3">KACC 17005</strain>
    </source>
</reference>
<protein>
    <submittedName>
        <fullName evidence="2">Uncharacterized protein</fullName>
    </submittedName>
</protein>
<feature type="compositionally biased region" description="Low complexity" evidence="1">
    <location>
        <begin position="77"/>
        <end position="90"/>
    </location>
</feature>
<feature type="region of interest" description="Disordered" evidence="1">
    <location>
        <begin position="35"/>
        <end position="90"/>
    </location>
</feature>
<dbReference type="Proteomes" id="UP001242732">
    <property type="component" value="Chromosome"/>
</dbReference>
<sequence>MMAIERRHRYAAALTGPILSIALSLALAGVGEVHASPNKTTTKTTSKVTGKTAGKNSGKSASRPASSARARARPAARARTPVAAPARTTGAPAHAGALLSSRVGVVDASSPGSARVALASGDAAPGGELHYLPLYPAAKVPECCVRPQAAVPARDVSILRFDGDDSQLAAEHAAQFTQAPDEPFTGLAVQGKAMVTRASDQRLFLQWPDRKVSVRVDHCVSAEGVHVRIADSAGPGRWQPAAYYYLPLAKPATPDCPLGDVY</sequence>
<dbReference type="EMBL" id="CP127363">
    <property type="protein sequence ID" value="WIY50415.1"/>
    <property type="molecule type" value="Genomic_DNA"/>
</dbReference>
<feature type="compositionally biased region" description="Low complexity" evidence="1">
    <location>
        <begin position="39"/>
        <end position="69"/>
    </location>
</feature>
<evidence type="ECO:0000313" key="3">
    <source>
        <dbReference type="Proteomes" id="UP001242732"/>
    </source>
</evidence>